<evidence type="ECO:0000313" key="2">
    <source>
        <dbReference type="Proteomes" id="UP000037069"/>
    </source>
</evidence>
<dbReference type="Proteomes" id="UP000037069">
    <property type="component" value="Unassembled WGS sequence"/>
</dbReference>
<organism evidence="1 2">
    <name type="scientific">Lucilia cuprina</name>
    <name type="common">Green bottle fly</name>
    <name type="synonym">Australian sheep blowfly</name>
    <dbReference type="NCBI Taxonomy" id="7375"/>
    <lineage>
        <taxon>Eukaryota</taxon>
        <taxon>Metazoa</taxon>
        <taxon>Ecdysozoa</taxon>
        <taxon>Arthropoda</taxon>
        <taxon>Hexapoda</taxon>
        <taxon>Insecta</taxon>
        <taxon>Pterygota</taxon>
        <taxon>Neoptera</taxon>
        <taxon>Endopterygota</taxon>
        <taxon>Diptera</taxon>
        <taxon>Brachycera</taxon>
        <taxon>Muscomorpha</taxon>
        <taxon>Oestroidea</taxon>
        <taxon>Calliphoridae</taxon>
        <taxon>Luciliinae</taxon>
        <taxon>Lucilia</taxon>
    </lineage>
</organism>
<accession>A0A0L0CLD7</accession>
<proteinExistence type="predicted"/>
<comment type="caution">
    <text evidence="1">The sequence shown here is derived from an EMBL/GenBank/DDBJ whole genome shotgun (WGS) entry which is preliminary data.</text>
</comment>
<gene>
    <name evidence="1" type="ORF">FF38_10295</name>
</gene>
<reference evidence="1 2" key="1">
    <citation type="journal article" date="2015" name="Nat. Commun.">
        <title>Lucilia cuprina genome unlocks parasitic fly biology to underpin future interventions.</title>
        <authorList>
            <person name="Anstead C.A."/>
            <person name="Korhonen P.K."/>
            <person name="Young N.D."/>
            <person name="Hall R.S."/>
            <person name="Jex A.R."/>
            <person name="Murali S.C."/>
            <person name="Hughes D.S."/>
            <person name="Lee S.F."/>
            <person name="Perry T."/>
            <person name="Stroehlein A.J."/>
            <person name="Ansell B.R."/>
            <person name="Breugelmans B."/>
            <person name="Hofmann A."/>
            <person name="Qu J."/>
            <person name="Dugan S."/>
            <person name="Lee S.L."/>
            <person name="Chao H."/>
            <person name="Dinh H."/>
            <person name="Han Y."/>
            <person name="Doddapaneni H.V."/>
            <person name="Worley K.C."/>
            <person name="Muzny D.M."/>
            <person name="Ioannidis P."/>
            <person name="Waterhouse R.M."/>
            <person name="Zdobnov E.M."/>
            <person name="James P.J."/>
            <person name="Bagnall N.H."/>
            <person name="Kotze A.C."/>
            <person name="Gibbs R.A."/>
            <person name="Richards S."/>
            <person name="Batterham P."/>
            <person name="Gasser R.B."/>
        </authorList>
    </citation>
    <scope>NUCLEOTIDE SEQUENCE [LARGE SCALE GENOMIC DNA]</scope>
    <source>
        <strain evidence="1 2">LS</strain>
        <tissue evidence="1">Full body</tissue>
    </source>
</reference>
<protein>
    <submittedName>
        <fullName evidence="1">Uncharacterized protein</fullName>
    </submittedName>
</protein>
<evidence type="ECO:0000313" key="1">
    <source>
        <dbReference type="EMBL" id="KNC33061.1"/>
    </source>
</evidence>
<keyword evidence="2" id="KW-1185">Reference proteome</keyword>
<name>A0A0L0CLD7_LUCCU</name>
<dbReference type="EMBL" id="JRES01000238">
    <property type="protein sequence ID" value="KNC33061.1"/>
    <property type="molecule type" value="Genomic_DNA"/>
</dbReference>
<sequence length="203" mass="21248">MAHINHPTCNREKSQLCHSTYVTKVGYKVIWPTLAAPEESLLGSITVWDLMYLGRLGAAGFSGEDDFFDLGGLTGGTGLVGFEEPCKRAKTLPLLCGGEVVVGINLTSGVQASANLPTTGSKLSLTPSEVKNTISPRSIIVMDKVRLLNSGLLPSAGPKAPKASRISRIEPCTADRAAKRAPSPQLTPSAKAIAAALPLTTIP</sequence>
<dbReference type="AlphaFoldDB" id="A0A0L0CLD7"/>